<dbReference type="EMBL" id="JABWSB020000001">
    <property type="protein sequence ID" value="MBV4513855.1"/>
    <property type="molecule type" value="Genomic_DNA"/>
</dbReference>
<name>A0ACC5UHK5_9PSED</name>
<dbReference type="Proteomes" id="UP000624243">
    <property type="component" value="Unassembled WGS sequence"/>
</dbReference>
<proteinExistence type="predicted"/>
<evidence type="ECO:0000313" key="1">
    <source>
        <dbReference type="EMBL" id="MBV4513855.1"/>
    </source>
</evidence>
<gene>
    <name evidence="1" type="ORF">HU758_001340</name>
</gene>
<reference evidence="1 2" key="1">
    <citation type="journal article" date="2020" name="Microorganisms">
        <title>Reliable Identification of Environmental Pseudomonas Isolates Using the rpoD Gene.</title>
        <authorList>
            <consortium name="The Broad Institute Genome Sequencing Platform"/>
            <person name="Girard L."/>
            <person name="Lood C."/>
            <person name="Rokni-Zadeh H."/>
            <person name="van Noort V."/>
            <person name="Lavigne R."/>
            <person name="De Mot R."/>
        </authorList>
    </citation>
    <scope>NUCLEOTIDE SEQUENCE [LARGE SCALE GENOMIC DNA]</scope>
    <source>
        <strain evidence="1 2">RW1P2</strain>
    </source>
</reference>
<protein>
    <submittedName>
        <fullName evidence="1">Uncharacterized protein</fullName>
    </submittedName>
</protein>
<sequence length="231" mass="25702">MTWLHGFQGENVLPKIRVAIIESPNPIDLFAGRSEARALEATCKLMGHEAISFVVKSRMEFKDVIKFLASSDSNHDIFEGNIPLFLHISSHGNTGCVAIGGDEVKWGELLQDLTPLLMNSAYEGQLAISISACGSGGNSVSNHAVRFLDENPSAKIPAYIFSILGEHVNWDDALIGWSLLYHMISRVGIRDHRKIIQSIKKIAACTDVEFSYRRWSAAKQRYCMPKMVRPN</sequence>
<keyword evidence="2" id="KW-1185">Reference proteome</keyword>
<organism evidence="1 2">
    <name type="scientific">Pseudomonas kurunegalensis</name>
    <dbReference type="NCBI Taxonomy" id="485880"/>
    <lineage>
        <taxon>Bacteria</taxon>
        <taxon>Pseudomonadati</taxon>
        <taxon>Pseudomonadota</taxon>
        <taxon>Gammaproteobacteria</taxon>
        <taxon>Pseudomonadales</taxon>
        <taxon>Pseudomonadaceae</taxon>
        <taxon>Pseudomonas</taxon>
    </lineage>
</organism>
<evidence type="ECO:0000313" key="2">
    <source>
        <dbReference type="Proteomes" id="UP000624243"/>
    </source>
</evidence>
<accession>A0ACC5UHK5</accession>
<comment type="caution">
    <text evidence="1">The sequence shown here is derived from an EMBL/GenBank/DDBJ whole genome shotgun (WGS) entry which is preliminary data.</text>
</comment>